<keyword evidence="4 5" id="KW-0804">Transcription</keyword>
<keyword evidence="10" id="KW-1185">Reference proteome</keyword>
<dbReference type="InterPro" id="IPR036388">
    <property type="entry name" value="WH-like_DNA-bd_sf"/>
</dbReference>
<feature type="region of interest" description="Disordered" evidence="7">
    <location>
        <begin position="106"/>
        <end position="132"/>
    </location>
</feature>
<dbReference type="GeneID" id="92367407"/>
<dbReference type="PANTHER" id="PTHR12081">
    <property type="entry name" value="TRANSCRIPTION FACTOR E2F"/>
    <property type="match status" value="1"/>
</dbReference>
<dbReference type="Proteomes" id="UP000186804">
    <property type="component" value="Unassembled WGS sequence"/>
</dbReference>
<evidence type="ECO:0000313" key="9">
    <source>
        <dbReference type="EMBL" id="OII71510.1"/>
    </source>
</evidence>
<dbReference type="Pfam" id="PF02319">
    <property type="entry name" value="WHD_E2F_TDP"/>
    <property type="match status" value="1"/>
</dbReference>
<dbReference type="SMART" id="SM01372">
    <property type="entry name" value="E2F_TDP"/>
    <property type="match status" value="1"/>
</dbReference>
<keyword evidence="5" id="KW-0539">Nucleus</keyword>
<comment type="subcellular location">
    <subcellularLocation>
        <location evidence="5">Nucleus</location>
    </subcellularLocation>
</comment>
<evidence type="ECO:0000256" key="7">
    <source>
        <dbReference type="SAM" id="MobiDB-lite"/>
    </source>
</evidence>
<organism evidence="9 10">
    <name type="scientific">Cryptosporidium andersoni</name>
    <dbReference type="NCBI Taxonomy" id="117008"/>
    <lineage>
        <taxon>Eukaryota</taxon>
        <taxon>Sar</taxon>
        <taxon>Alveolata</taxon>
        <taxon>Apicomplexa</taxon>
        <taxon>Conoidasida</taxon>
        <taxon>Coccidia</taxon>
        <taxon>Eucoccidiorida</taxon>
        <taxon>Eimeriorina</taxon>
        <taxon>Cryptosporidiidae</taxon>
        <taxon>Cryptosporidium</taxon>
    </lineage>
</organism>
<comment type="caution">
    <text evidence="9">The sequence shown here is derived from an EMBL/GenBank/DDBJ whole genome shotgun (WGS) entry which is preliminary data.</text>
</comment>
<evidence type="ECO:0000259" key="8">
    <source>
        <dbReference type="SMART" id="SM01372"/>
    </source>
</evidence>
<dbReference type="SUPFAM" id="SSF46785">
    <property type="entry name" value="Winged helix' DNA-binding domain"/>
    <property type="match status" value="1"/>
</dbReference>
<dbReference type="VEuPathDB" id="CryptoDB:cand_032230"/>
<evidence type="ECO:0000256" key="1">
    <source>
        <dbReference type="ARBA" id="ARBA00010940"/>
    </source>
</evidence>
<sequence length="411" mass="46718">MDSKQSINKQNDILQYYINPEVGAGLYSSEVSLGSNLTSQIECDYIRPNNMDEIYPIQPSPSTSSTINETMPLISSYTMGPRRSLNRSHLYQSSICSPLLSSTPYSLNSTRQHSPHFSLSPASSPRNISPPPLDISLSSVDMGFTNSTTSPPFHTPQTPCTSSKLSPLIGAEGTRAESGLLQLTEKVIEYAKQNRDLEIDLQEIEYKLGVPRRRLYDITNVLEAIGLFVKIRCNIYKLNLDIPNSLLHDYENDDNLTFYMQMLRDTEQNIEFVQKEINQLIYNAEKEGILYADDYMLSGLFPTNSNNVVSIEIPIYTDIILNRNQYSYQLLKSIRTRVIWNKEPNKVSCSTNSDHKWNILLQNMDLPLNINTLHGNINVTEEESQLVHLLEFPEMRSIISNSIDYLSPDEL</sequence>
<comment type="similarity">
    <text evidence="1 5">Belongs to the E2F/DP family.</text>
</comment>
<dbReference type="OrthoDB" id="340676at2759"/>
<reference evidence="9 10" key="1">
    <citation type="submission" date="2016-10" db="EMBL/GenBank/DDBJ databases">
        <title>Reductive evolution of mitochondrial metabolism and differential evolution of invasion-related proteins in Cryptosporidium.</title>
        <authorList>
            <person name="Liu S."/>
            <person name="Roellig D.M."/>
            <person name="Guo Y."/>
            <person name="Li N."/>
            <person name="Frace M.A."/>
            <person name="Tang K."/>
            <person name="Zhang L."/>
            <person name="Feng Y."/>
            <person name="Xiao L."/>
        </authorList>
    </citation>
    <scope>NUCLEOTIDE SEQUENCE [LARGE SCALE GENOMIC DNA]</scope>
    <source>
        <strain evidence="9">30847</strain>
    </source>
</reference>
<dbReference type="GO" id="GO:0090575">
    <property type="term" value="C:RNA polymerase II transcription regulator complex"/>
    <property type="evidence" value="ECO:0007669"/>
    <property type="project" value="TreeGrafter"/>
</dbReference>
<dbReference type="InterPro" id="IPR003316">
    <property type="entry name" value="E2F_WHTH_DNA-bd_dom"/>
</dbReference>
<keyword evidence="2 5" id="KW-0805">Transcription regulation</keyword>
<evidence type="ECO:0000256" key="5">
    <source>
        <dbReference type="RuleBase" id="RU003796"/>
    </source>
</evidence>
<dbReference type="PANTHER" id="PTHR12081:SF18">
    <property type="entry name" value="TRANSCRIPTION FACTOR E2F2-RELATED"/>
    <property type="match status" value="1"/>
</dbReference>
<keyword evidence="3 5" id="KW-0238">DNA-binding</keyword>
<name>A0A1J4MBD4_9CRYT</name>
<dbReference type="AlphaFoldDB" id="A0A1J4MBD4"/>
<dbReference type="EMBL" id="LRBS01000121">
    <property type="protein sequence ID" value="OII71510.1"/>
    <property type="molecule type" value="Genomic_DNA"/>
</dbReference>
<feature type="compositionally biased region" description="Polar residues" evidence="7">
    <location>
        <begin position="106"/>
        <end position="127"/>
    </location>
</feature>
<dbReference type="RefSeq" id="XP_067066700.1">
    <property type="nucleotide sequence ID" value="XM_067213449.1"/>
</dbReference>
<dbReference type="InterPro" id="IPR015633">
    <property type="entry name" value="E2F"/>
</dbReference>
<evidence type="ECO:0000313" key="10">
    <source>
        <dbReference type="Proteomes" id="UP000186804"/>
    </source>
</evidence>
<evidence type="ECO:0000256" key="4">
    <source>
        <dbReference type="ARBA" id="ARBA00023163"/>
    </source>
</evidence>
<feature type="coiled-coil region" evidence="6">
    <location>
        <begin position="180"/>
        <end position="207"/>
    </location>
</feature>
<gene>
    <name evidence="9" type="ORF">cand_032230</name>
</gene>
<dbReference type="Gene3D" id="1.10.10.10">
    <property type="entry name" value="Winged helix-like DNA-binding domain superfamily/Winged helix DNA-binding domain"/>
    <property type="match status" value="1"/>
</dbReference>
<dbReference type="GO" id="GO:0000978">
    <property type="term" value="F:RNA polymerase II cis-regulatory region sequence-specific DNA binding"/>
    <property type="evidence" value="ECO:0007669"/>
    <property type="project" value="InterPro"/>
</dbReference>
<evidence type="ECO:0000256" key="2">
    <source>
        <dbReference type="ARBA" id="ARBA00023015"/>
    </source>
</evidence>
<keyword evidence="6" id="KW-0175">Coiled coil</keyword>
<protein>
    <submittedName>
        <fullName evidence="9">Transcription factor E2F dimerization partner domain-containing protein</fullName>
    </submittedName>
</protein>
<proteinExistence type="inferred from homology"/>
<accession>A0A1J4MBD4</accession>
<evidence type="ECO:0000256" key="6">
    <source>
        <dbReference type="SAM" id="Coils"/>
    </source>
</evidence>
<dbReference type="InterPro" id="IPR036390">
    <property type="entry name" value="WH_DNA-bd_sf"/>
</dbReference>
<dbReference type="GO" id="GO:0000981">
    <property type="term" value="F:DNA-binding transcription factor activity, RNA polymerase II-specific"/>
    <property type="evidence" value="ECO:0007669"/>
    <property type="project" value="TreeGrafter"/>
</dbReference>
<evidence type="ECO:0000256" key="3">
    <source>
        <dbReference type="ARBA" id="ARBA00023125"/>
    </source>
</evidence>
<feature type="domain" description="E2F/DP family winged-helix DNA-binding" evidence="8">
    <location>
        <begin position="175"/>
        <end position="240"/>
    </location>
</feature>
<feature type="coiled-coil region" evidence="6">
    <location>
        <begin position="256"/>
        <end position="283"/>
    </location>
</feature>